<gene>
    <name evidence="1" type="ORF">HHJ74_06525</name>
</gene>
<comment type="caution">
    <text evidence="1">The sequence shown here is derived from an EMBL/GenBank/DDBJ whole genome shotgun (WGS) entry which is preliminary data.</text>
</comment>
<dbReference type="Proteomes" id="UP000582487">
    <property type="component" value="Unassembled WGS sequence"/>
</dbReference>
<sequence>MNTLTAAAPSAAELTPQDTRCLAPSWAQTVEAALDRQGRVTPCGAVAEYPGFEITALWNGDTEDYDRPSICMYGTVITDLCKARLVAQELAAVVDRLDLGVFADYVPRSITWVRR</sequence>
<protein>
    <submittedName>
        <fullName evidence="1">ABC transporter permease</fullName>
    </submittedName>
</protein>
<accession>A0A848RT34</accession>
<name>A0A848RT34_9ACTO</name>
<proteinExistence type="predicted"/>
<dbReference type="AlphaFoldDB" id="A0A848RT34"/>
<evidence type="ECO:0000313" key="1">
    <source>
        <dbReference type="EMBL" id="NMW93354.1"/>
    </source>
</evidence>
<dbReference type="EMBL" id="JABCUV010000006">
    <property type="protein sequence ID" value="NMW93354.1"/>
    <property type="molecule type" value="Genomic_DNA"/>
</dbReference>
<evidence type="ECO:0000313" key="2">
    <source>
        <dbReference type="Proteomes" id="UP000582487"/>
    </source>
</evidence>
<dbReference type="RefSeq" id="WP_004013941.1">
    <property type="nucleotide sequence ID" value="NZ_CAMUNX010000001.1"/>
</dbReference>
<reference evidence="1 2" key="1">
    <citation type="submission" date="2020-04" db="EMBL/GenBank/DDBJ databases">
        <title>Antimicrobial susceptibility and clonality of vaginal-derived multi-drug resistant Mobiluncus isolates in China.</title>
        <authorList>
            <person name="Zhang X."/>
        </authorList>
    </citation>
    <scope>NUCLEOTIDE SEQUENCE [LARGE SCALE GENOMIC DNA]</scope>
    <source>
        <strain evidence="1 2">7</strain>
    </source>
</reference>
<organism evidence="1 2">
    <name type="scientific">Mobiluncus mulieris</name>
    <dbReference type="NCBI Taxonomy" id="2052"/>
    <lineage>
        <taxon>Bacteria</taxon>
        <taxon>Bacillati</taxon>
        <taxon>Actinomycetota</taxon>
        <taxon>Actinomycetes</taxon>
        <taxon>Actinomycetales</taxon>
        <taxon>Actinomycetaceae</taxon>
        <taxon>Mobiluncus</taxon>
    </lineage>
</organism>